<accession>A0A974W4U3</accession>
<feature type="transmembrane region" description="Helical" evidence="7">
    <location>
        <begin position="219"/>
        <end position="244"/>
    </location>
</feature>
<evidence type="ECO:0000313" key="10">
    <source>
        <dbReference type="Proteomes" id="UP000662986"/>
    </source>
</evidence>
<sequence length="416" mass="43448">MMRAIGFLSFYDRLAAAPMLVVLATQMNVSLTDAIRIVSAYALLYALGQPLWGLISDRYGRVPVLRVALVGTIAATAASVMAVNLPMLILARAVAGLFVGSLFPTLLTILGDSYTASTRAREISSLQVFTALGATFATLIAGVPATWTDWRVVFAITGVGAAWLVVQMIPHRAGTQSSSPERSTRSAFSKWPIWLYMLALLEGGILQGILTYIVPALEYAGLSLGLAGLIGSAYGLGIIGGAALTKRLVSRIGRTAIIGTGVGVLIAAFAAATASQGPAALAMTSLFLGISNALLHSSLQGWVTDIAPHARATAVSIFVCCLFLGSSLATSVTAPFTVNGYSTIFAMTFAVSIVLVLLATGSHWFWSRPGSTDTTGWRTTSRADLADVASQSAGGHARSSDSTRTNAPNSPRWFPG</sequence>
<organism evidence="9 10">
    <name type="scientific">Rhodococcus pseudokoreensis</name>
    <dbReference type="NCBI Taxonomy" id="2811421"/>
    <lineage>
        <taxon>Bacteria</taxon>
        <taxon>Bacillati</taxon>
        <taxon>Actinomycetota</taxon>
        <taxon>Actinomycetes</taxon>
        <taxon>Mycobacteriales</taxon>
        <taxon>Nocardiaceae</taxon>
        <taxon>Rhodococcus</taxon>
    </lineage>
</organism>
<dbReference type="InterPro" id="IPR050189">
    <property type="entry name" value="MFS_Efflux_Transporters"/>
</dbReference>
<feature type="transmembrane region" description="Helical" evidence="7">
    <location>
        <begin position="150"/>
        <end position="170"/>
    </location>
</feature>
<feature type="transmembrane region" description="Helical" evidence="7">
    <location>
        <begin position="280"/>
        <end position="303"/>
    </location>
</feature>
<dbReference type="PROSITE" id="PS50850">
    <property type="entry name" value="MFS"/>
    <property type="match status" value="1"/>
</dbReference>
<keyword evidence="10" id="KW-1185">Reference proteome</keyword>
<feature type="transmembrane region" description="Helical" evidence="7">
    <location>
        <begin position="344"/>
        <end position="366"/>
    </location>
</feature>
<dbReference type="RefSeq" id="WP_206007063.1">
    <property type="nucleotide sequence ID" value="NZ_CP070619.1"/>
</dbReference>
<reference evidence="9 10" key="1">
    <citation type="journal article" date="2021" name="Microbiol. Resour. Announc.">
        <title>Complete Genome Sequences of Two Rhodococcus sp. Strains with Large and Linear Chromosomes, Isolated from Apple Rhizosphere.</title>
        <authorList>
            <person name="Benning S."/>
            <person name="Brugnone N."/>
            <person name="Siani R."/>
            <person name="Kublik S."/>
            <person name="Schloter M."/>
            <person name="Rad V."/>
        </authorList>
    </citation>
    <scope>NUCLEOTIDE SEQUENCE [LARGE SCALE GENOMIC DNA]</scope>
    <source>
        <strain evidence="9 10">R79</strain>
    </source>
</reference>
<dbReference type="InterPro" id="IPR036259">
    <property type="entry name" value="MFS_trans_sf"/>
</dbReference>
<comment type="subcellular location">
    <subcellularLocation>
        <location evidence="1">Cell membrane</location>
        <topology evidence="1">Multi-pass membrane protein</topology>
    </subcellularLocation>
</comment>
<keyword evidence="5 7" id="KW-0472">Membrane</keyword>
<feature type="transmembrane region" description="Helical" evidence="7">
    <location>
        <begin position="64"/>
        <end position="83"/>
    </location>
</feature>
<feature type="transmembrane region" description="Helical" evidence="7">
    <location>
        <begin position="256"/>
        <end position="274"/>
    </location>
</feature>
<proteinExistence type="predicted"/>
<feature type="compositionally biased region" description="Polar residues" evidence="6">
    <location>
        <begin position="400"/>
        <end position="409"/>
    </location>
</feature>
<keyword evidence="4 7" id="KW-1133">Transmembrane helix</keyword>
<feature type="transmembrane region" description="Helical" evidence="7">
    <location>
        <begin position="34"/>
        <end position="52"/>
    </location>
</feature>
<protein>
    <submittedName>
        <fullName evidence="9">MFS transporter</fullName>
    </submittedName>
</protein>
<evidence type="ECO:0000256" key="4">
    <source>
        <dbReference type="ARBA" id="ARBA00022989"/>
    </source>
</evidence>
<keyword evidence="3 7" id="KW-0812">Transmembrane</keyword>
<feature type="transmembrane region" description="Helical" evidence="7">
    <location>
        <begin position="89"/>
        <end position="111"/>
    </location>
</feature>
<evidence type="ECO:0000256" key="6">
    <source>
        <dbReference type="SAM" id="MobiDB-lite"/>
    </source>
</evidence>
<feature type="region of interest" description="Disordered" evidence="6">
    <location>
        <begin position="388"/>
        <end position="416"/>
    </location>
</feature>
<reference evidence="9 10" key="2">
    <citation type="journal article" date="2022" name="Arch. Microbiol.">
        <title>Rhodococcus pseudokoreensis sp. nov. isolated from the rhizosphere of young M26 apple rootstocks.</title>
        <authorList>
            <person name="Kampfer P."/>
            <person name="Glaeser S.P."/>
            <person name="Blom J."/>
            <person name="Wolf J."/>
            <person name="Benning S."/>
            <person name="Schloter M."/>
            <person name="Neumann-Schaal M."/>
        </authorList>
    </citation>
    <scope>NUCLEOTIDE SEQUENCE [LARGE SCALE GENOMIC DNA]</scope>
    <source>
        <strain evidence="9 10">R79</strain>
    </source>
</reference>
<evidence type="ECO:0000313" key="9">
    <source>
        <dbReference type="EMBL" id="QSE90637.1"/>
    </source>
</evidence>
<name>A0A974W4U3_9NOCA</name>
<dbReference type="Proteomes" id="UP000662986">
    <property type="component" value="Chromosome"/>
</dbReference>
<dbReference type="Gene3D" id="1.20.1250.20">
    <property type="entry name" value="MFS general substrate transporter like domains"/>
    <property type="match status" value="2"/>
</dbReference>
<evidence type="ECO:0000259" key="8">
    <source>
        <dbReference type="PROSITE" id="PS50850"/>
    </source>
</evidence>
<evidence type="ECO:0000256" key="7">
    <source>
        <dbReference type="SAM" id="Phobius"/>
    </source>
</evidence>
<dbReference type="PANTHER" id="PTHR43124:SF3">
    <property type="entry name" value="CHLORAMPHENICOL EFFLUX PUMP RV0191"/>
    <property type="match status" value="1"/>
</dbReference>
<feature type="domain" description="Major facilitator superfamily (MFS) profile" evidence="8">
    <location>
        <begin position="1"/>
        <end position="371"/>
    </location>
</feature>
<feature type="transmembrane region" description="Helical" evidence="7">
    <location>
        <begin position="123"/>
        <end position="144"/>
    </location>
</feature>
<dbReference type="SUPFAM" id="SSF103473">
    <property type="entry name" value="MFS general substrate transporter"/>
    <property type="match status" value="1"/>
</dbReference>
<gene>
    <name evidence="9" type="ORF">JWS13_19430</name>
</gene>
<dbReference type="Pfam" id="PF07690">
    <property type="entry name" value="MFS_1"/>
    <property type="match status" value="1"/>
</dbReference>
<evidence type="ECO:0000256" key="2">
    <source>
        <dbReference type="ARBA" id="ARBA00022475"/>
    </source>
</evidence>
<feature type="transmembrane region" description="Helical" evidence="7">
    <location>
        <begin position="315"/>
        <end position="338"/>
    </location>
</feature>
<dbReference type="InterPro" id="IPR020846">
    <property type="entry name" value="MFS_dom"/>
</dbReference>
<evidence type="ECO:0000256" key="1">
    <source>
        <dbReference type="ARBA" id="ARBA00004651"/>
    </source>
</evidence>
<evidence type="ECO:0000256" key="5">
    <source>
        <dbReference type="ARBA" id="ARBA00023136"/>
    </source>
</evidence>
<dbReference type="InterPro" id="IPR011701">
    <property type="entry name" value="MFS"/>
</dbReference>
<keyword evidence="2" id="KW-1003">Cell membrane</keyword>
<dbReference type="EMBL" id="CP070619">
    <property type="protein sequence ID" value="QSE90637.1"/>
    <property type="molecule type" value="Genomic_DNA"/>
</dbReference>
<dbReference type="PANTHER" id="PTHR43124">
    <property type="entry name" value="PURINE EFFLUX PUMP PBUE"/>
    <property type="match status" value="1"/>
</dbReference>
<evidence type="ECO:0000256" key="3">
    <source>
        <dbReference type="ARBA" id="ARBA00022692"/>
    </source>
</evidence>
<feature type="transmembrane region" description="Helical" evidence="7">
    <location>
        <begin position="191"/>
        <end position="213"/>
    </location>
</feature>